<accession>A0AA38HJP7</accession>
<dbReference type="AlphaFoldDB" id="A0AA38HJP7"/>
<gene>
    <name evidence="2" type="ORF">Zmor_028533</name>
</gene>
<sequence length="126" mass="14168">MAILYRKQELQELIKRERIDLCAISMIVPFTLCNSSMYRQDRLDSGGGGAAILVRRNISLPAPQSIEVIGVSLHLTTQWSMTVIAAYKPPLGHLLLWILMPFLVIIPLLWYVGVLTVASCMEEPCR</sequence>
<keyword evidence="3" id="KW-1185">Reference proteome</keyword>
<proteinExistence type="predicted"/>
<dbReference type="EMBL" id="JALNTZ010000968">
    <property type="protein sequence ID" value="KAJ3629997.1"/>
    <property type="molecule type" value="Genomic_DNA"/>
</dbReference>
<evidence type="ECO:0000313" key="2">
    <source>
        <dbReference type="EMBL" id="KAJ3629997.1"/>
    </source>
</evidence>
<dbReference type="Proteomes" id="UP001168821">
    <property type="component" value="Unassembled WGS sequence"/>
</dbReference>
<evidence type="ECO:0000313" key="3">
    <source>
        <dbReference type="Proteomes" id="UP001168821"/>
    </source>
</evidence>
<organism evidence="2 3">
    <name type="scientific">Zophobas morio</name>
    <dbReference type="NCBI Taxonomy" id="2755281"/>
    <lineage>
        <taxon>Eukaryota</taxon>
        <taxon>Metazoa</taxon>
        <taxon>Ecdysozoa</taxon>
        <taxon>Arthropoda</taxon>
        <taxon>Hexapoda</taxon>
        <taxon>Insecta</taxon>
        <taxon>Pterygota</taxon>
        <taxon>Neoptera</taxon>
        <taxon>Endopterygota</taxon>
        <taxon>Coleoptera</taxon>
        <taxon>Polyphaga</taxon>
        <taxon>Cucujiformia</taxon>
        <taxon>Tenebrionidae</taxon>
        <taxon>Zophobas</taxon>
    </lineage>
</organism>
<comment type="caution">
    <text evidence="2">The sequence shown here is derived from an EMBL/GenBank/DDBJ whole genome shotgun (WGS) entry which is preliminary data.</text>
</comment>
<keyword evidence="1" id="KW-0812">Transmembrane</keyword>
<feature type="transmembrane region" description="Helical" evidence="1">
    <location>
        <begin position="94"/>
        <end position="118"/>
    </location>
</feature>
<reference evidence="2" key="1">
    <citation type="journal article" date="2023" name="G3 (Bethesda)">
        <title>Whole genome assemblies of Zophobas morio and Tenebrio molitor.</title>
        <authorList>
            <person name="Kaur S."/>
            <person name="Stinson S.A."/>
            <person name="diCenzo G.C."/>
        </authorList>
    </citation>
    <scope>NUCLEOTIDE SEQUENCE</scope>
    <source>
        <strain evidence="2">QUZm001</strain>
    </source>
</reference>
<protein>
    <submittedName>
        <fullName evidence="2">Uncharacterized protein</fullName>
    </submittedName>
</protein>
<keyword evidence="1" id="KW-0472">Membrane</keyword>
<evidence type="ECO:0000256" key="1">
    <source>
        <dbReference type="SAM" id="Phobius"/>
    </source>
</evidence>
<feature type="transmembrane region" description="Helical" evidence="1">
    <location>
        <begin position="21"/>
        <end position="38"/>
    </location>
</feature>
<keyword evidence="1" id="KW-1133">Transmembrane helix</keyword>
<name>A0AA38HJP7_9CUCU</name>